<organism evidence="1 2">
    <name type="scientific">Actinoplanes campanulatus</name>
    <dbReference type="NCBI Taxonomy" id="113559"/>
    <lineage>
        <taxon>Bacteria</taxon>
        <taxon>Bacillati</taxon>
        <taxon>Actinomycetota</taxon>
        <taxon>Actinomycetes</taxon>
        <taxon>Micromonosporales</taxon>
        <taxon>Micromonosporaceae</taxon>
        <taxon>Actinoplanes</taxon>
    </lineage>
</organism>
<name>A0A7W5AHG3_9ACTN</name>
<dbReference type="RefSeq" id="WP_183221830.1">
    <property type="nucleotide sequence ID" value="NZ_BMPW01000007.1"/>
</dbReference>
<dbReference type="AlphaFoldDB" id="A0A7W5AHG3"/>
<keyword evidence="2" id="KW-1185">Reference proteome</keyword>
<reference evidence="1 2" key="1">
    <citation type="submission" date="2020-08" db="EMBL/GenBank/DDBJ databases">
        <title>Genomic Encyclopedia of Type Strains, Phase III (KMG-III): the genomes of soil and plant-associated and newly described type strains.</title>
        <authorList>
            <person name="Whitman W."/>
        </authorList>
    </citation>
    <scope>NUCLEOTIDE SEQUENCE [LARGE SCALE GENOMIC DNA]</scope>
    <source>
        <strain evidence="1 2">CECT 3287</strain>
    </source>
</reference>
<evidence type="ECO:0000313" key="1">
    <source>
        <dbReference type="EMBL" id="MBB3096376.1"/>
    </source>
</evidence>
<gene>
    <name evidence="1" type="ORF">FHR83_004046</name>
</gene>
<evidence type="ECO:0000313" key="2">
    <source>
        <dbReference type="Proteomes" id="UP000590749"/>
    </source>
</evidence>
<protein>
    <submittedName>
        <fullName evidence="1">Uncharacterized protein</fullName>
    </submittedName>
</protein>
<comment type="caution">
    <text evidence="1">The sequence shown here is derived from an EMBL/GenBank/DDBJ whole genome shotgun (WGS) entry which is preliminary data.</text>
</comment>
<accession>A0A7W5AHG3</accession>
<sequence length="162" mass="17306">MTMPIATAAARDLKSALGPDVAVFASARGRGPVLTVLRLVSAEEASSVRPTLEDLVAGFRRIAGALVEQMRAGASPEDDCPDSVRYGDATWYLDPHGEHCRFENAVSGEVVEANIYAPDALDPYFLLEYAKSAGHYGVVVDACVEGFHDMCRLLDQAGIAYG</sequence>
<dbReference type="EMBL" id="JACHXF010000008">
    <property type="protein sequence ID" value="MBB3096376.1"/>
    <property type="molecule type" value="Genomic_DNA"/>
</dbReference>
<proteinExistence type="predicted"/>
<dbReference type="Proteomes" id="UP000590749">
    <property type="component" value="Unassembled WGS sequence"/>
</dbReference>